<evidence type="ECO:0000313" key="8">
    <source>
        <dbReference type="Proteomes" id="UP000190080"/>
    </source>
</evidence>
<dbReference type="GO" id="GO:0004252">
    <property type="term" value="F:serine-type endopeptidase activity"/>
    <property type="evidence" value="ECO:0007669"/>
    <property type="project" value="InterPro"/>
</dbReference>
<dbReference type="InterPro" id="IPR051201">
    <property type="entry name" value="Chloro_Bact_Ser_Proteases"/>
</dbReference>
<comment type="similarity">
    <text evidence="1">Belongs to the peptidase S1C family.</text>
</comment>
<feature type="domain" description="PDZ" evidence="6">
    <location>
        <begin position="373"/>
        <end position="464"/>
    </location>
</feature>
<evidence type="ECO:0000256" key="2">
    <source>
        <dbReference type="ARBA" id="ARBA00022670"/>
    </source>
</evidence>
<dbReference type="GO" id="GO:0006508">
    <property type="term" value="P:proteolysis"/>
    <property type="evidence" value="ECO:0007669"/>
    <property type="project" value="UniProtKB-KW"/>
</dbReference>
<gene>
    <name evidence="7" type="primary">htrA</name>
    <name evidence="7" type="ORF">CLORY_22170</name>
</gene>
<evidence type="ECO:0000256" key="4">
    <source>
        <dbReference type="SAM" id="MobiDB-lite"/>
    </source>
</evidence>
<dbReference type="EC" id="3.4.21.107" evidence="7"/>
<evidence type="ECO:0000313" key="7">
    <source>
        <dbReference type="EMBL" id="OPJ61535.1"/>
    </source>
</evidence>
<keyword evidence="5" id="KW-0472">Membrane</keyword>
<dbReference type="SUPFAM" id="SSF50494">
    <property type="entry name" value="Trypsin-like serine proteases"/>
    <property type="match status" value="1"/>
</dbReference>
<dbReference type="EMBL" id="MZGV01000021">
    <property type="protein sequence ID" value="OPJ61535.1"/>
    <property type="molecule type" value="Genomic_DNA"/>
</dbReference>
<feature type="region of interest" description="Disordered" evidence="4">
    <location>
        <begin position="142"/>
        <end position="168"/>
    </location>
</feature>
<keyword evidence="3 7" id="KW-0378">Hydrolase</keyword>
<dbReference type="AlphaFoldDB" id="A0A1V4IP12"/>
<evidence type="ECO:0000259" key="6">
    <source>
        <dbReference type="PROSITE" id="PS50106"/>
    </source>
</evidence>
<evidence type="ECO:0000256" key="1">
    <source>
        <dbReference type="ARBA" id="ARBA00010541"/>
    </source>
</evidence>
<feature type="compositionally biased region" description="Polar residues" evidence="4">
    <location>
        <begin position="52"/>
        <end position="62"/>
    </location>
</feature>
<sequence length="476" mass="51316">MSDFENRDLNNDKNENDYTSNGTAGDNFYMYQDKESNDSTQEIPVQDDKDSYSSYEFNSQNYDSKEERTMPIISRYSGDNEDMTNTQKKRKRKGLSRVLSYVLVGVFSATIGGGAVLASTLYLLPNSSAFKNTPLYKSVAASTNTSKNGNSQSAASYNVDNTSTETKSSGLSVTQIAKKVGPAVVGVSTKSITSTDDFWGGQNEVDGIGSGMIINEQGYVLTNYHVVKDAQSVKVILYTGKEVSAKVVNWDQAYDVAIVKITDNVKMPGVVELGDSDSLQVGETTVAIGNPLGKEFLGTVTSGIVSAVNRTIDSSNKLKYIQTDTAINSGNSGGPLLNSKGQVIGINTAKINNQSSDTTVEGMGFAIPINTVKSKIKNLSKPILLMGISAYDYNKQQFAQYNYPKGVYVQTVEDFSPAEKAGLRTGDIILKFDGKAVSSVSEINELKAKHKAGDKVSIEISRDGKKLNLTLGLVAK</sequence>
<dbReference type="PANTHER" id="PTHR43343:SF3">
    <property type="entry name" value="PROTEASE DO-LIKE 8, CHLOROPLASTIC"/>
    <property type="match status" value="1"/>
</dbReference>
<dbReference type="PANTHER" id="PTHR43343">
    <property type="entry name" value="PEPTIDASE S12"/>
    <property type="match status" value="1"/>
</dbReference>
<dbReference type="Pfam" id="PF13365">
    <property type="entry name" value="Trypsin_2"/>
    <property type="match status" value="1"/>
</dbReference>
<keyword evidence="5" id="KW-0812">Transmembrane</keyword>
<dbReference type="InterPro" id="IPR009003">
    <property type="entry name" value="Peptidase_S1_PA"/>
</dbReference>
<dbReference type="RefSeq" id="WP_242954397.1">
    <property type="nucleotide sequence ID" value="NZ_MZGV01000021.1"/>
</dbReference>
<reference evidence="7 8" key="1">
    <citation type="submission" date="2017-03" db="EMBL/GenBank/DDBJ databases">
        <title>Genome sequence of Clostridium oryzae DSM 28571.</title>
        <authorList>
            <person name="Poehlein A."/>
            <person name="Daniel R."/>
        </authorList>
    </citation>
    <scope>NUCLEOTIDE SEQUENCE [LARGE SCALE GENOMIC DNA]</scope>
    <source>
        <strain evidence="7 8">DSM 28571</strain>
    </source>
</reference>
<dbReference type="InterPro" id="IPR036034">
    <property type="entry name" value="PDZ_sf"/>
</dbReference>
<accession>A0A1V4IP12</accession>
<dbReference type="InterPro" id="IPR001940">
    <property type="entry name" value="Peptidase_S1C"/>
</dbReference>
<dbReference type="STRING" id="1450648.CLORY_22170"/>
<evidence type="ECO:0000256" key="3">
    <source>
        <dbReference type="ARBA" id="ARBA00022801"/>
    </source>
</evidence>
<proteinExistence type="inferred from homology"/>
<dbReference type="Pfam" id="PF13180">
    <property type="entry name" value="PDZ_2"/>
    <property type="match status" value="1"/>
</dbReference>
<keyword evidence="8" id="KW-1185">Reference proteome</keyword>
<keyword evidence="2 7" id="KW-0645">Protease</keyword>
<feature type="transmembrane region" description="Helical" evidence="5">
    <location>
        <begin position="98"/>
        <end position="124"/>
    </location>
</feature>
<evidence type="ECO:0000256" key="5">
    <source>
        <dbReference type="SAM" id="Phobius"/>
    </source>
</evidence>
<dbReference type="SMART" id="SM00228">
    <property type="entry name" value="PDZ"/>
    <property type="match status" value="1"/>
</dbReference>
<feature type="compositionally biased region" description="Basic and acidic residues" evidence="4">
    <location>
        <begin position="1"/>
        <end position="16"/>
    </location>
</feature>
<comment type="caution">
    <text evidence="7">The sequence shown here is derived from an EMBL/GenBank/DDBJ whole genome shotgun (WGS) entry which is preliminary data.</text>
</comment>
<name>A0A1V4IP12_9CLOT</name>
<dbReference type="PROSITE" id="PS50106">
    <property type="entry name" value="PDZ"/>
    <property type="match status" value="1"/>
</dbReference>
<feature type="region of interest" description="Disordered" evidence="4">
    <location>
        <begin position="1"/>
        <end position="91"/>
    </location>
</feature>
<dbReference type="Proteomes" id="UP000190080">
    <property type="component" value="Unassembled WGS sequence"/>
</dbReference>
<keyword evidence="5" id="KW-1133">Transmembrane helix</keyword>
<protein>
    <submittedName>
        <fullName evidence="7">Serine protease Do-like HtrA</fullName>
        <ecNumber evidence="7">3.4.21.107</ecNumber>
    </submittedName>
</protein>
<dbReference type="InterPro" id="IPR043504">
    <property type="entry name" value="Peptidase_S1_PA_chymotrypsin"/>
</dbReference>
<dbReference type="Gene3D" id="2.40.10.10">
    <property type="entry name" value="Trypsin-like serine proteases"/>
    <property type="match status" value="2"/>
</dbReference>
<dbReference type="PRINTS" id="PR00834">
    <property type="entry name" value="PROTEASES2C"/>
</dbReference>
<organism evidence="7 8">
    <name type="scientific">Clostridium oryzae</name>
    <dbReference type="NCBI Taxonomy" id="1450648"/>
    <lineage>
        <taxon>Bacteria</taxon>
        <taxon>Bacillati</taxon>
        <taxon>Bacillota</taxon>
        <taxon>Clostridia</taxon>
        <taxon>Eubacteriales</taxon>
        <taxon>Clostridiaceae</taxon>
        <taxon>Clostridium</taxon>
    </lineage>
</organism>
<dbReference type="Gene3D" id="2.30.42.10">
    <property type="match status" value="1"/>
</dbReference>
<dbReference type="InterPro" id="IPR001478">
    <property type="entry name" value="PDZ"/>
</dbReference>
<dbReference type="SUPFAM" id="SSF50156">
    <property type="entry name" value="PDZ domain-like"/>
    <property type="match status" value="1"/>
</dbReference>